<dbReference type="EMBL" id="LBHU01000002">
    <property type="protein sequence ID" value="KLI63924.1"/>
    <property type="molecule type" value="Genomic_DNA"/>
</dbReference>
<protein>
    <recommendedName>
        <fullName evidence="5">DUF2167 domain-containing protein</fullName>
    </recommendedName>
</protein>
<feature type="signal peptide" evidence="2">
    <location>
        <begin position="1"/>
        <end position="20"/>
    </location>
</feature>
<reference evidence="3 4" key="1">
    <citation type="submission" date="2015-04" db="EMBL/GenBank/DDBJ databases">
        <title>The draft genome sequence of Erythrobacter marinus HWDM-33.</title>
        <authorList>
            <person name="Zhuang L."/>
            <person name="Liu Y."/>
            <person name="Shao Z."/>
        </authorList>
    </citation>
    <scope>NUCLEOTIDE SEQUENCE [LARGE SCALE GENOMIC DNA]</scope>
    <source>
        <strain evidence="3 4">HWDM-33</strain>
    </source>
</reference>
<comment type="caution">
    <text evidence="3">The sequence shown here is derived from an EMBL/GenBank/DDBJ whole genome shotgun (WGS) entry which is preliminary data.</text>
</comment>
<dbReference type="Proteomes" id="UP000053455">
    <property type="component" value="Unassembled WGS sequence"/>
</dbReference>
<name>A0A0H0XNL5_9SPHN</name>
<organism evidence="3 4">
    <name type="scientific">Aurantiacibacter marinus</name>
    <dbReference type="NCBI Taxonomy" id="874156"/>
    <lineage>
        <taxon>Bacteria</taxon>
        <taxon>Pseudomonadati</taxon>
        <taxon>Pseudomonadota</taxon>
        <taxon>Alphaproteobacteria</taxon>
        <taxon>Sphingomonadales</taxon>
        <taxon>Erythrobacteraceae</taxon>
        <taxon>Aurantiacibacter</taxon>
    </lineage>
</organism>
<dbReference type="InterPro" id="IPR018682">
    <property type="entry name" value="DUF2167_membr"/>
</dbReference>
<keyword evidence="1" id="KW-1133">Transmembrane helix</keyword>
<proteinExistence type="predicted"/>
<evidence type="ECO:0000313" key="3">
    <source>
        <dbReference type="EMBL" id="KLI63924.1"/>
    </source>
</evidence>
<accession>A0A0H0XNL5</accession>
<evidence type="ECO:0008006" key="5">
    <source>
        <dbReference type="Google" id="ProtNLM"/>
    </source>
</evidence>
<dbReference type="Pfam" id="PF09935">
    <property type="entry name" value="DUF2167"/>
    <property type="match status" value="1"/>
</dbReference>
<evidence type="ECO:0000256" key="1">
    <source>
        <dbReference type="SAM" id="Phobius"/>
    </source>
</evidence>
<feature type="transmembrane region" description="Helical" evidence="1">
    <location>
        <begin position="255"/>
        <end position="278"/>
    </location>
</feature>
<evidence type="ECO:0000256" key="2">
    <source>
        <dbReference type="SAM" id="SignalP"/>
    </source>
</evidence>
<evidence type="ECO:0000313" key="4">
    <source>
        <dbReference type="Proteomes" id="UP000053455"/>
    </source>
</evidence>
<keyword evidence="1" id="KW-0812">Transmembrane</keyword>
<feature type="chain" id="PRO_5002588861" description="DUF2167 domain-containing protein" evidence="2">
    <location>
        <begin position="21"/>
        <end position="296"/>
    </location>
</feature>
<keyword evidence="4" id="KW-1185">Reference proteome</keyword>
<keyword evidence="2" id="KW-0732">Signal</keyword>
<dbReference type="RefSeq" id="WP_047093740.1">
    <property type="nucleotide sequence ID" value="NZ_LBHU01000002.1"/>
</dbReference>
<sequence length="296" mass="31693">MRRLIIAFLALVLIIAPANAQPSGGDASSLSPETGRIALTEADAVIDLGSDYRFYGPSDAHNILVNMWGNPPSEAEGVLGIIMPANATPDQRSWGAIITWEPIGWVASDDARGADYDGLLAQMQADTRELNAQRRANGFAQVQVMGWAQEPQHDSVANTVSWARELRFFDGGQHTLHYDLRLLGRYGVLSMNAVGEMDQLAEIRAGAIALSRRASFNPGARYTDFDENRDMVAGYGVAGLVATGAGVAVAKNVGVLALLLKLAQPIGIALLVLAAALVTPFRKLFRRKTGQAPATR</sequence>
<dbReference type="AlphaFoldDB" id="A0A0H0XNL5"/>
<gene>
    <name evidence="3" type="ORF">AAV99_09530</name>
</gene>
<dbReference type="OrthoDB" id="196355at2"/>
<keyword evidence="1" id="KW-0472">Membrane</keyword>
<dbReference type="PATRIC" id="fig|874156.12.peg.1955"/>